<dbReference type="Pfam" id="PF00072">
    <property type="entry name" value="Response_reg"/>
    <property type="match status" value="1"/>
</dbReference>
<feature type="modified residue" description="4-aspartylphosphate" evidence="3">
    <location>
        <position position="57"/>
    </location>
</feature>
<dbReference type="InterPro" id="IPR039420">
    <property type="entry name" value="WalR-like"/>
</dbReference>
<protein>
    <submittedName>
        <fullName evidence="6">DNA-binding response regulator</fullName>
    </submittedName>
</protein>
<evidence type="ECO:0000313" key="7">
    <source>
        <dbReference type="Proteomes" id="UP000275137"/>
    </source>
</evidence>
<dbReference type="SMART" id="SM00448">
    <property type="entry name" value="REC"/>
    <property type="match status" value="1"/>
</dbReference>
<dbReference type="PANTHER" id="PTHR43214">
    <property type="entry name" value="TWO-COMPONENT RESPONSE REGULATOR"/>
    <property type="match status" value="1"/>
</dbReference>
<dbReference type="InterPro" id="IPR011006">
    <property type="entry name" value="CheY-like_superfamily"/>
</dbReference>
<dbReference type="PRINTS" id="PR00038">
    <property type="entry name" value="HTHLUXR"/>
</dbReference>
<name>A0A3N0V6I8_9PROT</name>
<dbReference type="GO" id="GO:0003677">
    <property type="term" value="F:DNA binding"/>
    <property type="evidence" value="ECO:0007669"/>
    <property type="project" value="UniProtKB-KW"/>
</dbReference>
<dbReference type="PROSITE" id="PS50043">
    <property type="entry name" value="HTH_LUXR_2"/>
    <property type="match status" value="1"/>
</dbReference>
<dbReference type="InterPro" id="IPR016032">
    <property type="entry name" value="Sig_transdc_resp-reg_C-effctor"/>
</dbReference>
<dbReference type="Proteomes" id="UP000275137">
    <property type="component" value="Unassembled WGS sequence"/>
</dbReference>
<evidence type="ECO:0000256" key="2">
    <source>
        <dbReference type="ARBA" id="ARBA00023125"/>
    </source>
</evidence>
<keyword evidence="7" id="KW-1185">Reference proteome</keyword>
<dbReference type="PANTHER" id="PTHR43214:SF43">
    <property type="entry name" value="TWO-COMPONENT RESPONSE REGULATOR"/>
    <property type="match status" value="1"/>
</dbReference>
<feature type="domain" description="Response regulatory" evidence="5">
    <location>
        <begin position="6"/>
        <end position="122"/>
    </location>
</feature>
<dbReference type="Pfam" id="PF00196">
    <property type="entry name" value="GerE"/>
    <property type="match status" value="1"/>
</dbReference>
<dbReference type="InterPro" id="IPR001789">
    <property type="entry name" value="Sig_transdc_resp-reg_receiver"/>
</dbReference>
<evidence type="ECO:0000259" key="4">
    <source>
        <dbReference type="PROSITE" id="PS50043"/>
    </source>
</evidence>
<dbReference type="SUPFAM" id="SSF52172">
    <property type="entry name" value="CheY-like"/>
    <property type="match status" value="1"/>
</dbReference>
<dbReference type="AlphaFoldDB" id="A0A3N0V6I8"/>
<dbReference type="CDD" id="cd06170">
    <property type="entry name" value="LuxR_C_like"/>
    <property type="match status" value="1"/>
</dbReference>
<gene>
    <name evidence="6" type="ORF">ED236_02840</name>
</gene>
<dbReference type="GO" id="GO:0006355">
    <property type="term" value="P:regulation of DNA-templated transcription"/>
    <property type="evidence" value="ECO:0007669"/>
    <property type="project" value="InterPro"/>
</dbReference>
<dbReference type="CDD" id="cd17535">
    <property type="entry name" value="REC_NarL-like"/>
    <property type="match status" value="1"/>
</dbReference>
<sequence length="217" mass="23594">MSSPIRVMLVDDHAVVRSGLRRLLEQDGGVLVVGDAETGEQAYQLYSEFRPDVVVMDMSMPGMGGLEALRRLLARYPLARVVIFSMHENAAFATQALSSGAKGYISKSGLAGDLLNAIREAMVGRTWISPSIAQKIALQSLMGDDDPMRKLSAREFEVFRLLAEGRSVDEIAIQLKVSQKTVANYQTQLKQKLGLSSPVELVRMAIRSGVVASLDAA</sequence>
<evidence type="ECO:0000259" key="5">
    <source>
        <dbReference type="PROSITE" id="PS50110"/>
    </source>
</evidence>
<dbReference type="InterPro" id="IPR000792">
    <property type="entry name" value="Tscrpt_reg_LuxR_C"/>
</dbReference>
<keyword evidence="2 6" id="KW-0238">DNA-binding</keyword>
<dbReference type="SUPFAM" id="SSF46894">
    <property type="entry name" value="C-terminal effector domain of the bipartite response regulators"/>
    <property type="match status" value="1"/>
</dbReference>
<organism evidence="6 7">
    <name type="scientific">Pseudomethylobacillus aquaticus</name>
    <dbReference type="NCBI Taxonomy" id="2676064"/>
    <lineage>
        <taxon>Bacteria</taxon>
        <taxon>Pseudomonadati</taxon>
        <taxon>Pseudomonadota</taxon>
        <taxon>Betaproteobacteria</taxon>
        <taxon>Nitrosomonadales</taxon>
        <taxon>Methylophilaceae</taxon>
        <taxon>Pseudomethylobacillus</taxon>
    </lineage>
</organism>
<feature type="domain" description="HTH luxR-type" evidence="4">
    <location>
        <begin position="144"/>
        <end position="209"/>
    </location>
</feature>
<dbReference type="Gene3D" id="3.40.50.2300">
    <property type="match status" value="1"/>
</dbReference>
<evidence type="ECO:0000256" key="3">
    <source>
        <dbReference type="PROSITE-ProRule" id="PRU00169"/>
    </source>
</evidence>
<keyword evidence="1 3" id="KW-0597">Phosphoprotein</keyword>
<dbReference type="EMBL" id="RJVP01000001">
    <property type="protein sequence ID" value="ROH88406.1"/>
    <property type="molecule type" value="Genomic_DNA"/>
</dbReference>
<reference evidence="6 7" key="1">
    <citation type="submission" date="2018-10" db="EMBL/GenBank/DDBJ databases">
        <authorList>
            <person name="Chen W.-M."/>
        </authorList>
    </citation>
    <scope>NUCLEOTIDE SEQUENCE [LARGE SCALE GENOMIC DNA]</scope>
    <source>
        <strain evidence="6 7">H-5</strain>
    </source>
</reference>
<evidence type="ECO:0000313" key="6">
    <source>
        <dbReference type="EMBL" id="ROH88406.1"/>
    </source>
</evidence>
<evidence type="ECO:0000256" key="1">
    <source>
        <dbReference type="ARBA" id="ARBA00022553"/>
    </source>
</evidence>
<accession>A0A3N0V6I8</accession>
<dbReference type="PROSITE" id="PS50110">
    <property type="entry name" value="RESPONSE_REGULATORY"/>
    <property type="match status" value="1"/>
</dbReference>
<dbReference type="SMART" id="SM00421">
    <property type="entry name" value="HTH_LUXR"/>
    <property type="match status" value="1"/>
</dbReference>
<proteinExistence type="predicted"/>
<dbReference type="GO" id="GO:0000160">
    <property type="term" value="P:phosphorelay signal transduction system"/>
    <property type="evidence" value="ECO:0007669"/>
    <property type="project" value="InterPro"/>
</dbReference>
<dbReference type="InterPro" id="IPR058245">
    <property type="entry name" value="NreC/VraR/RcsB-like_REC"/>
</dbReference>
<comment type="caution">
    <text evidence="6">The sequence shown here is derived from an EMBL/GenBank/DDBJ whole genome shotgun (WGS) entry which is preliminary data.</text>
</comment>